<dbReference type="InterPro" id="IPR050651">
    <property type="entry name" value="Plant_Cytochrome_P450_Monoox"/>
</dbReference>
<dbReference type="PANTHER" id="PTHR47947:SF24">
    <property type="entry name" value="ISOFLAVONE 2'-HYDROXYLASE-LIKE"/>
    <property type="match status" value="1"/>
</dbReference>
<comment type="caution">
    <text evidence="10">The sequence shown here is derived from an EMBL/GenBank/DDBJ whole genome shotgun (WGS) entry which is preliminary data.</text>
</comment>
<dbReference type="GO" id="GO:0016705">
    <property type="term" value="F:oxidoreductase activity, acting on paired donors, with incorporation or reduction of molecular oxygen"/>
    <property type="evidence" value="ECO:0007669"/>
    <property type="project" value="InterPro"/>
</dbReference>
<evidence type="ECO:0000256" key="1">
    <source>
        <dbReference type="ARBA" id="ARBA00010617"/>
    </source>
</evidence>
<gene>
    <name evidence="10" type="ORF">RchiOBHm_Chr2g0106971</name>
</gene>
<comment type="similarity">
    <text evidence="1 8">Belongs to the cytochrome P450 family.</text>
</comment>
<accession>A0A2P6RNU0</accession>
<evidence type="ECO:0000313" key="11">
    <source>
        <dbReference type="Proteomes" id="UP000238479"/>
    </source>
</evidence>
<evidence type="ECO:0000256" key="6">
    <source>
        <dbReference type="ARBA" id="ARBA00023033"/>
    </source>
</evidence>
<dbReference type="SUPFAM" id="SSF48264">
    <property type="entry name" value="Cytochrome P450"/>
    <property type="match status" value="1"/>
</dbReference>
<comment type="cofactor">
    <cofactor evidence="7">
        <name>heme</name>
        <dbReference type="ChEBI" id="CHEBI:30413"/>
    </cofactor>
</comment>
<evidence type="ECO:0000313" key="10">
    <source>
        <dbReference type="EMBL" id="PRQ48103.1"/>
    </source>
</evidence>
<keyword evidence="9" id="KW-0812">Transmembrane</keyword>
<dbReference type="Proteomes" id="UP000238479">
    <property type="component" value="Chromosome 2"/>
</dbReference>
<keyword evidence="9" id="KW-1133">Transmembrane helix</keyword>
<dbReference type="GO" id="GO:0020037">
    <property type="term" value="F:heme binding"/>
    <property type="evidence" value="ECO:0007669"/>
    <property type="project" value="InterPro"/>
</dbReference>
<name>A0A2P6RNU0_ROSCH</name>
<keyword evidence="3 7" id="KW-0479">Metal-binding</keyword>
<evidence type="ECO:0000256" key="4">
    <source>
        <dbReference type="ARBA" id="ARBA00023002"/>
    </source>
</evidence>
<dbReference type="GO" id="GO:0005506">
    <property type="term" value="F:iron ion binding"/>
    <property type="evidence" value="ECO:0007669"/>
    <property type="project" value="InterPro"/>
</dbReference>
<evidence type="ECO:0000256" key="5">
    <source>
        <dbReference type="ARBA" id="ARBA00023004"/>
    </source>
</evidence>
<keyword evidence="4 8" id="KW-0560">Oxidoreductase</keyword>
<feature type="transmembrane region" description="Helical" evidence="9">
    <location>
        <begin position="6"/>
        <end position="24"/>
    </location>
</feature>
<keyword evidence="5 7" id="KW-0408">Iron</keyword>
<dbReference type="InterPro" id="IPR002401">
    <property type="entry name" value="Cyt_P450_E_grp-I"/>
</dbReference>
<dbReference type="EC" id="1.14.13.-" evidence="10"/>
<dbReference type="Pfam" id="PF00067">
    <property type="entry name" value="p450"/>
    <property type="match status" value="1"/>
</dbReference>
<dbReference type="InterPro" id="IPR017972">
    <property type="entry name" value="Cyt_P450_CS"/>
</dbReference>
<dbReference type="CDD" id="cd20653">
    <property type="entry name" value="CYP81"/>
    <property type="match status" value="1"/>
</dbReference>
<protein>
    <submittedName>
        <fullName evidence="10">Putative oxidoreductase</fullName>
        <ecNumber evidence="10">1.14.13.-</ecNumber>
    </submittedName>
</protein>
<evidence type="ECO:0000256" key="8">
    <source>
        <dbReference type="RuleBase" id="RU000461"/>
    </source>
</evidence>
<keyword evidence="11" id="KW-1185">Reference proteome</keyword>
<dbReference type="STRING" id="74649.A0A2P6RNU0"/>
<dbReference type="Gene3D" id="1.10.630.10">
    <property type="entry name" value="Cytochrome P450"/>
    <property type="match status" value="1"/>
</dbReference>
<dbReference type="Gramene" id="PRQ48103">
    <property type="protein sequence ID" value="PRQ48103"/>
    <property type="gene ID" value="RchiOBHm_Chr2g0106971"/>
</dbReference>
<keyword evidence="6 8" id="KW-0503">Monooxygenase</keyword>
<dbReference type="InterPro" id="IPR001128">
    <property type="entry name" value="Cyt_P450"/>
</dbReference>
<dbReference type="PANTHER" id="PTHR47947">
    <property type="entry name" value="CYTOCHROME P450 82C3-RELATED"/>
    <property type="match status" value="1"/>
</dbReference>
<dbReference type="GO" id="GO:0004497">
    <property type="term" value="F:monooxygenase activity"/>
    <property type="evidence" value="ECO:0007669"/>
    <property type="project" value="UniProtKB-KW"/>
</dbReference>
<reference evidence="10 11" key="1">
    <citation type="journal article" date="2018" name="Nat. Genet.">
        <title>The Rosa genome provides new insights in the design of modern roses.</title>
        <authorList>
            <person name="Bendahmane M."/>
        </authorList>
    </citation>
    <scope>NUCLEOTIDE SEQUENCE [LARGE SCALE GENOMIC DNA]</scope>
    <source>
        <strain evidence="11">cv. Old Blush</strain>
    </source>
</reference>
<evidence type="ECO:0000256" key="9">
    <source>
        <dbReference type="SAM" id="Phobius"/>
    </source>
</evidence>
<proteinExistence type="inferred from homology"/>
<evidence type="ECO:0000256" key="2">
    <source>
        <dbReference type="ARBA" id="ARBA00022617"/>
    </source>
</evidence>
<dbReference type="InterPro" id="IPR036396">
    <property type="entry name" value="Cyt_P450_sf"/>
</dbReference>
<keyword evidence="9" id="KW-0472">Membrane</keyword>
<feature type="binding site" description="axial binding residue" evidence="7">
    <location>
        <position position="454"/>
    </location>
    <ligand>
        <name>heme</name>
        <dbReference type="ChEBI" id="CHEBI:30413"/>
    </ligand>
    <ligandPart>
        <name>Fe</name>
        <dbReference type="ChEBI" id="CHEBI:18248"/>
    </ligandPart>
</feature>
<dbReference type="PRINTS" id="PR00463">
    <property type="entry name" value="EP450I"/>
</dbReference>
<dbReference type="EMBL" id="PDCK01000040">
    <property type="protein sequence ID" value="PRQ48103.1"/>
    <property type="molecule type" value="Genomic_DNA"/>
</dbReference>
<evidence type="ECO:0000256" key="7">
    <source>
        <dbReference type="PIRSR" id="PIRSR602401-1"/>
    </source>
</evidence>
<dbReference type="PRINTS" id="PR00385">
    <property type="entry name" value="P450"/>
</dbReference>
<dbReference type="OMA" id="ELWNEPE"/>
<organism evidence="10 11">
    <name type="scientific">Rosa chinensis</name>
    <name type="common">China rose</name>
    <dbReference type="NCBI Taxonomy" id="74649"/>
    <lineage>
        <taxon>Eukaryota</taxon>
        <taxon>Viridiplantae</taxon>
        <taxon>Streptophyta</taxon>
        <taxon>Embryophyta</taxon>
        <taxon>Tracheophyta</taxon>
        <taxon>Spermatophyta</taxon>
        <taxon>Magnoliopsida</taxon>
        <taxon>eudicotyledons</taxon>
        <taxon>Gunneridae</taxon>
        <taxon>Pentapetalae</taxon>
        <taxon>rosids</taxon>
        <taxon>fabids</taxon>
        <taxon>Rosales</taxon>
        <taxon>Rosaceae</taxon>
        <taxon>Rosoideae</taxon>
        <taxon>Rosoideae incertae sedis</taxon>
        <taxon>Rosa</taxon>
    </lineage>
</organism>
<dbReference type="PROSITE" id="PS00086">
    <property type="entry name" value="CYTOCHROME_P450"/>
    <property type="match status" value="1"/>
</dbReference>
<dbReference type="FunFam" id="1.10.630.10:FF:000081">
    <property type="entry name" value="Cytochrome P450 CYP81N5"/>
    <property type="match status" value="1"/>
</dbReference>
<keyword evidence="2 7" id="KW-0349">Heme</keyword>
<dbReference type="AlphaFoldDB" id="A0A2P6RNU0"/>
<evidence type="ECO:0000256" key="3">
    <source>
        <dbReference type="ARBA" id="ARBA00022723"/>
    </source>
</evidence>
<sequence length="516" mass="58714">MEDIVLYTSLSLIFILFTFKFLFLNRRRYANLPPSPPSLPILGHLHLLKPPVHRTFHILSQTYGPIFPLCFCSRRVVIVSSPSVVEECFTKNDIVLVNCPRGLLGKYIGYNWSTMVSAPYGDHWRNLRRIAAIEIFSSQCLNMFSTIRKNEVKHLVLKLAQNSSSGDFSKVEMNSMFNELTFNIIMMMVAGKRYYGDDIDDSDKEEATKFREIMTEVFTYGIASNPADFFLVLKWVGSNGYEKKMTELGKKSDAFLQGLIDEHKGVKRNTMIDHLISLQESQPEYYTDQIIKGLIMVDFVGFSLSFEFGYCQCSRSSFEAGTDTSAVTLEWIMSNLLNHPHVLKDARAELDSHLGLDHLVDEPDVSKLPYLQSIISEILRLYPPPLLVQHLSSDDCTIGGFDAPRDTMVMVNAWAIHRDAELWDDPESFKPERFKNGEHDSYKLMPFGLGRRACPGMSLAQRVVGLTLGSLIQCFEWERVDDKNVDMTEGKGVTMPRAVPLEAMCRARPIVNRILI</sequence>